<comment type="caution">
    <text evidence="2">The sequence shown here is derived from an EMBL/GenBank/DDBJ whole genome shotgun (WGS) entry which is preliminary data.</text>
</comment>
<reference evidence="3" key="1">
    <citation type="journal article" date="2019" name="Int. J. Syst. Evol. Microbiol.">
        <title>The Global Catalogue of Microorganisms (GCM) 10K type strain sequencing project: providing services to taxonomists for standard genome sequencing and annotation.</title>
        <authorList>
            <consortium name="The Broad Institute Genomics Platform"/>
            <consortium name="The Broad Institute Genome Sequencing Center for Infectious Disease"/>
            <person name="Wu L."/>
            <person name="Ma J."/>
        </authorList>
    </citation>
    <scope>NUCLEOTIDE SEQUENCE [LARGE SCALE GENOMIC DNA]</scope>
    <source>
        <strain evidence="3">KCTC 32239</strain>
    </source>
</reference>
<accession>A0ABQ3B2Z0</accession>
<evidence type="ECO:0000313" key="3">
    <source>
        <dbReference type="Proteomes" id="UP000619761"/>
    </source>
</evidence>
<feature type="signal peptide" evidence="1">
    <location>
        <begin position="1"/>
        <end position="19"/>
    </location>
</feature>
<evidence type="ECO:0008006" key="4">
    <source>
        <dbReference type="Google" id="ProtNLM"/>
    </source>
</evidence>
<dbReference type="RefSeq" id="WP_189418529.1">
    <property type="nucleotide sequence ID" value="NZ_BMYZ01000002.1"/>
</dbReference>
<evidence type="ECO:0000256" key="1">
    <source>
        <dbReference type="SAM" id="SignalP"/>
    </source>
</evidence>
<dbReference type="EMBL" id="BMYZ01000002">
    <property type="protein sequence ID" value="GGY76821.1"/>
    <property type="molecule type" value="Genomic_DNA"/>
</dbReference>
<dbReference type="PROSITE" id="PS51257">
    <property type="entry name" value="PROKAR_LIPOPROTEIN"/>
    <property type="match status" value="1"/>
</dbReference>
<keyword evidence="1" id="KW-0732">Signal</keyword>
<sequence length="152" mass="17350">MKKIILMMVCLLTGCSMNAAVMYSGEKLPRKDTAVVSVFGNYGEKKVSLRLTEVDGQPVPGSSNFMTYEVQLKPGKHKLKYYVWHDLRVSSWKEAYVETEHNLQVGHTYFPDVEIKDGRQANVWMVDKGENYPVECNHGLLASNKYPKEKCK</sequence>
<feature type="chain" id="PRO_5045949433" description="Lipoprotein" evidence="1">
    <location>
        <begin position="20"/>
        <end position="152"/>
    </location>
</feature>
<proteinExistence type="predicted"/>
<name>A0ABQ3B2Z0_9GAMM</name>
<dbReference type="Proteomes" id="UP000619761">
    <property type="component" value="Unassembled WGS sequence"/>
</dbReference>
<keyword evidence="3" id="KW-1185">Reference proteome</keyword>
<gene>
    <name evidence="2" type="ORF">GCM10011613_21660</name>
</gene>
<protein>
    <recommendedName>
        <fullName evidence="4">Lipoprotein</fullName>
    </recommendedName>
</protein>
<organism evidence="2 3">
    <name type="scientific">Cellvibrio zantedeschiae</name>
    <dbReference type="NCBI Taxonomy" id="1237077"/>
    <lineage>
        <taxon>Bacteria</taxon>
        <taxon>Pseudomonadati</taxon>
        <taxon>Pseudomonadota</taxon>
        <taxon>Gammaproteobacteria</taxon>
        <taxon>Cellvibrionales</taxon>
        <taxon>Cellvibrionaceae</taxon>
        <taxon>Cellvibrio</taxon>
    </lineage>
</organism>
<evidence type="ECO:0000313" key="2">
    <source>
        <dbReference type="EMBL" id="GGY76821.1"/>
    </source>
</evidence>